<keyword evidence="2" id="KW-0413">Isomerase</keyword>
<dbReference type="Gene3D" id="3.10.450.50">
    <property type="match status" value="1"/>
</dbReference>
<gene>
    <name evidence="2" type="ORF">SAMN04490178_11173</name>
</gene>
<protein>
    <submittedName>
        <fullName evidence="2">Ketosteroid isomerase-related protein</fullName>
    </submittedName>
</protein>
<reference evidence="2 3" key="1">
    <citation type="submission" date="2016-10" db="EMBL/GenBank/DDBJ databases">
        <authorList>
            <person name="de Groot N.N."/>
        </authorList>
    </citation>
    <scope>NUCLEOTIDE SEQUENCE [LARGE SCALE GENOMIC DNA]</scope>
    <source>
        <strain evidence="2 3">DSM 13305</strain>
    </source>
</reference>
<name>A0A1H8VFX2_9FIRM</name>
<feature type="domain" description="SnoaL-like" evidence="1">
    <location>
        <begin position="29"/>
        <end position="122"/>
    </location>
</feature>
<dbReference type="OrthoDB" id="1450423at2"/>
<sequence>MERPSVGFKNAEPFFNIIMEGLRGEVDGEHFWDAVADDAVFDFLYNIPGFPNRMEGRSEYMSWFSNYSIKLNNADNLKVYKVQGENIIVMEYQVHGIEPHTGRPYDNRFCSIITIKNRKIIYWRDYMDSLAVTLTSSN</sequence>
<proteinExistence type="predicted"/>
<organism evidence="2 3">
    <name type="scientific">Propionispora vibrioides</name>
    <dbReference type="NCBI Taxonomy" id="112903"/>
    <lineage>
        <taxon>Bacteria</taxon>
        <taxon>Bacillati</taxon>
        <taxon>Bacillota</taxon>
        <taxon>Negativicutes</taxon>
        <taxon>Selenomonadales</taxon>
        <taxon>Sporomusaceae</taxon>
        <taxon>Propionispora</taxon>
    </lineage>
</organism>
<dbReference type="GO" id="GO:0016853">
    <property type="term" value="F:isomerase activity"/>
    <property type="evidence" value="ECO:0007669"/>
    <property type="project" value="UniProtKB-KW"/>
</dbReference>
<dbReference type="RefSeq" id="WP_091746866.1">
    <property type="nucleotide sequence ID" value="NZ_FODY01000011.1"/>
</dbReference>
<keyword evidence="3" id="KW-1185">Reference proteome</keyword>
<evidence type="ECO:0000259" key="1">
    <source>
        <dbReference type="Pfam" id="PF12680"/>
    </source>
</evidence>
<dbReference type="SUPFAM" id="SSF54427">
    <property type="entry name" value="NTF2-like"/>
    <property type="match status" value="1"/>
</dbReference>
<evidence type="ECO:0000313" key="2">
    <source>
        <dbReference type="EMBL" id="SEP14362.1"/>
    </source>
</evidence>
<dbReference type="Proteomes" id="UP000198847">
    <property type="component" value="Unassembled WGS sequence"/>
</dbReference>
<dbReference type="InterPro" id="IPR037401">
    <property type="entry name" value="SnoaL-like"/>
</dbReference>
<dbReference type="STRING" id="112903.SAMN04490178_11173"/>
<dbReference type="AlphaFoldDB" id="A0A1H8VFX2"/>
<dbReference type="Pfam" id="PF12680">
    <property type="entry name" value="SnoaL_2"/>
    <property type="match status" value="1"/>
</dbReference>
<evidence type="ECO:0000313" key="3">
    <source>
        <dbReference type="Proteomes" id="UP000198847"/>
    </source>
</evidence>
<accession>A0A1H8VFX2</accession>
<dbReference type="InterPro" id="IPR032710">
    <property type="entry name" value="NTF2-like_dom_sf"/>
</dbReference>
<dbReference type="EMBL" id="FODY01000011">
    <property type="protein sequence ID" value="SEP14362.1"/>
    <property type="molecule type" value="Genomic_DNA"/>
</dbReference>